<name>J7T7I3_STRSL</name>
<dbReference type="GO" id="GO:0016491">
    <property type="term" value="F:oxidoreductase activity"/>
    <property type="evidence" value="ECO:0007669"/>
    <property type="project" value="UniProtKB-KW"/>
</dbReference>
<dbReference type="PANTHER" id="PTHR43157">
    <property type="entry name" value="PHOSPHATIDYLINOSITOL-GLYCAN BIOSYNTHESIS CLASS F PROTEIN-RELATED"/>
    <property type="match status" value="1"/>
</dbReference>
<dbReference type="PRINTS" id="PR00080">
    <property type="entry name" value="SDRFAMILY"/>
</dbReference>
<evidence type="ECO:0000313" key="3">
    <source>
        <dbReference type="EMBL" id="EJO17190.1"/>
    </source>
</evidence>
<evidence type="ECO:0000256" key="2">
    <source>
        <dbReference type="RuleBase" id="RU000363"/>
    </source>
</evidence>
<comment type="similarity">
    <text evidence="2">Belongs to the short-chain dehydrogenases/reductases (SDR) family.</text>
</comment>
<dbReference type="PRINTS" id="PR00081">
    <property type="entry name" value="GDHRDH"/>
</dbReference>
<accession>J7T7I3</accession>
<evidence type="ECO:0000256" key="1">
    <source>
        <dbReference type="ARBA" id="ARBA00023002"/>
    </source>
</evidence>
<dbReference type="PATRIC" id="fig|1200793.3.peg.1072"/>
<gene>
    <name evidence="3" type="ORF">RSSL_01114</name>
</gene>
<evidence type="ECO:0000313" key="4">
    <source>
        <dbReference type="Proteomes" id="UP000006983"/>
    </source>
</evidence>
<sequence>MLVTVRSSNMQRSFQKSSLLSWRTNMVKTILITGATDGIGKHLAKKLASEGHQVILHGRNPQKLELALQEVRAVSLRGRVSSYLADFSKLDDVYRFVGEIKRDFQRIDVLFNNAGLYAGEERKASAENVELTFMLSVLVPYLLTTELSPLLEKAADGRVINTSSYMHHFAKVKDLDFRFEKEYNPGLAYNNSKLYTIWMTRYLARDFFLKGSNITINAYHPGLISTNLGNNSSDEKTKKSLFGRLMKSLSKDLDQGIETGYYLTLSEEVRGLTGYYFDEKKVKSVSEKGYTFEKARKLMDYCQEKIKMFKEKQDF</sequence>
<keyword evidence="4" id="KW-1185">Reference proteome</keyword>
<dbReference type="Proteomes" id="UP000006983">
    <property type="component" value="Unassembled WGS sequence"/>
</dbReference>
<reference evidence="3 4" key="1">
    <citation type="journal article" date="2012" name="J. Bacteriol.">
        <title>Genome Sequence of the Lantibiotic Bacteriocin Producer Streptococcus salivarius Strain K12.</title>
        <authorList>
            <person name="Barretto C."/>
            <person name="Alvarez-Martin P."/>
            <person name="Foata F."/>
            <person name="Renault P."/>
            <person name="Berger B."/>
        </authorList>
    </citation>
    <scope>NUCLEOTIDE SEQUENCE [LARGE SCALE GENOMIC DNA]</scope>
    <source>
        <strain evidence="3 4">K12</strain>
    </source>
</reference>
<dbReference type="AlphaFoldDB" id="J7T7I3"/>
<dbReference type="Gene3D" id="3.40.50.720">
    <property type="entry name" value="NAD(P)-binding Rossmann-like Domain"/>
    <property type="match status" value="1"/>
</dbReference>
<keyword evidence="1 3" id="KW-0560">Oxidoreductase</keyword>
<dbReference type="Pfam" id="PF00106">
    <property type="entry name" value="adh_short"/>
    <property type="match status" value="1"/>
</dbReference>
<dbReference type="InterPro" id="IPR002347">
    <property type="entry name" value="SDR_fam"/>
</dbReference>
<organism evidence="3 4">
    <name type="scientific">Streptococcus salivarius K12</name>
    <dbReference type="NCBI Taxonomy" id="1200793"/>
    <lineage>
        <taxon>Bacteria</taxon>
        <taxon>Bacillati</taxon>
        <taxon>Bacillota</taxon>
        <taxon>Bacilli</taxon>
        <taxon>Lactobacillales</taxon>
        <taxon>Streptococcaceae</taxon>
        <taxon>Streptococcus</taxon>
    </lineage>
</organism>
<protein>
    <submittedName>
        <fullName evidence="3">Short chain dehydrogenase</fullName>
        <ecNumber evidence="3">1.-.-.-</ecNumber>
    </submittedName>
</protein>
<dbReference type="InterPro" id="IPR036291">
    <property type="entry name" value="NAD(P)-bd_dom_sf"/>
</dbReference>
<proteinExistence type="inferred from homology"/>
<dbReference type="EC" id="1.-.-.-" evidence="3"/>
<dbReference type="EMBL" id="ALIF01000001">
    <property type="protein sequence ID" value="EJO17190.1"/>
    <property type="molecule type" value="Genomic_DNA"/>
</dbReference>
<comment type="caution">
    <text evidence="3">The sequence shown here is derived from an EMBL/GenBank/DDBJ whole genome shotgun (WGS) entry which is preliminary data.</text>
</comment>
<dbReference type="SUPFAM" id="SSF51735">
    <property type="entry name" value="NAD(P)-binding Rossmann-fold domains"/>
    <property type="match status" value="1"/>
</dbReference>
<dbReference type="PANTHER" id="PTHR43157:SF31">
    <property type="entry name" value="PHOSPHATIDYLINOSITOL-GLYCAN BIOSYNTHESIS CLASS F PROTEIN"/>
    <property type="match status" value="1"/>
</dbReference>